<name>A0AAD7C6P4_MYCRO</name>
<dbReference type="AlphaFoldDB" id="A0AAD7C6P4"/>
<proteinExistence type="predicted"/>
<evidence type="ECO:0000313" key="4">
    <source>
        <dbReference type="Proteomes" id="UP001221757"/>
    </source>
</evidence>
<reference evidence="3" key="1">
    <citation type="submission" date="2023-03" db="EMBL/GenBank/DDBJ databases">
        <title>Massive genome expansion in bonnet fungi (Mycena s.s.) driven by repeated elements and novel gene families across ecological guilds.</title>
        <authorList>
            <consortium name="Lawrence Berkeley National Laboratory"/>
            <person name="Harder C.B."/>
            <person name="Miyauchi S."/>
            <person name="Viragh M."/>
            <person name="Kuo A."/>
            <person name="Thoen E."/>
            <person name="Andreopoulos B."/>
            <person name="Lu D."/>
            <person name="Skrede I."/>
            <person name="Drula E."/>
            <person name="Henrissat B."/>
            <person name="Morin E."/>
            <person name="Kohler A."/>
            <person name="Barry K."/>
            <person name="LaButti K."/>
            <person name="Morin E."/>
            <person name="Salamov A."/>
            <person name="Lipzen A."/>
            <person name="Mereny Z."/>
            <person name="Hegedus B."/>
            <person name="Baldrian P."/>
            <person name="Stursova M."/>
            <person name="Weitz H."/>
            <person name="Taylor A."/>
            <person name="Grigoriev I.V."/>
            <person name="Nagy L.G."/>
            <person name="Martin F."/>
            <person name="Kauserud H."/>
        </authorList>
    </citation>
    <scope>NUCLEOTIDE SEQUENCE</scope>
    <source>
        <strain evidence="3">CBHHK067</strain>
    </source>
</reference>
<keyword evidence="4" id="KW-1185">Reference proteome</keyword>
<keyword evidence="1" id="KW-1133">Transmembrane helix</keyword>
<feature type="transmembrane region" description="Helical" evidence="1">
    <location>
        <begin position="252"/>
        <end position="271"/>
    </location>
</feature>
<comment type="caution">
    <text evidence="3">The sequence shown here is derived from an EMBL/GenBank/DDBJ whole genome shotgun (WGS) entry which is preliminary data.</text>
</comment>
<dbReference type="Pfam" id="PF20152">
    <property type="entry name" value="DUF6534"/>
    <property type="match status" value="1"/>
</dbReference>
<dbReference type="PANTHER" id="PTHR40465">
    <property type="entry name" value="CHROMOSOME 1, WHOLE GENOME SHOTGUN SEQUENCE"/>
    <property type="match status" value="1"/>
</dbReference>
<feature type="domain" description="DUF6534" evidence="2">
    <location>
        <begin position="189"/>
        <end position="274"/>
    </location>
</feature>
<dbReference type="InterPro" id="IPR045339">
    <property type="entry name" value="DUF6534"/>
</dbReference>
<feature type="transmembrane region" description="Helical" evidence="1">
    <location>
        <begin position="224"/>
        <end position="246"/>
    </location>
</feature>
<dbReference type="Proteomes" id="UP001221757">
    <property type="component" value="Unassembled WGS sequence"/>
</dbReference>
<feature type="transmembrane region" description="Helical" evidence="1">
    <location>
        <begin position="111"/>
        <end position="129"/>
    </location>
</feature>
<feature type="transmembrane region" description="Helical" evidence="1">
    <location>
        <begin position="70"/>
        <end position="91"/>
    </location>
</feature>
<feature type="transmembrane region" description="Helical" evidence="1">
    <location>
        <begin position="183"/>
        <end position="204"/>
    </location>
</feature>
<feature type="transmembrane region" description="Helical" evidence="1">
    <location>
        <begin position="141"/>
        <end position="163"/>
    </location>
</feature>
<keyword evidence="1" id="KW-0812">Transmembrane</keyword>
<dbReference type="PROSITE" id="PS51257">
    <property type="entry name" value="PROKAR_LIPOPROTEIN"/>
    <property type="match status" value="1"/>
</dbReference>
<keyword evidence="1" id="KW-0472">Membrane</keyword>
<dbReference type="EMBL" id="JARKIE010000426">
    <property type="protein sequence ID" value="KAJ7640577.1"/>
    <property type="molecule type" value="Genomic_DNA"/>
</dbReference>
<dbReference type="PANTHER" id="PTHR40465:SF1">
    <property type="entry name" value="DUF6534 DOMAIN-CONTAINING PROTEIN"/>
    <property type="match status" value="1"/>
</dbReference>
<organism evidence="3 4">
    <name type="scientific">Mycena rosella</name>
    <name type="common">Pink bonnet</name>
    <name type="synonym">Agaricus rosellus</name>
    <dbReference type="NCBI Taxonomy" id="1033263"/>
    <lineage>
        <taxon>Eukaryota</taxon>
        <taxon>Fungi</taxon>
        <taxon>Dikarya</taxon>
        <taxon>Basidiomycota</taxon>
        <taxon>Agaricomycotina</taxon>
        <taxon>Agaricomycetes</taxon>
        <taxon>Agaricomycetidae</taxon>
        <taxon>Agaricales</taxon>
        <taxon>Marasmiineae</taxon>
        <taxon>Mycenaceae</taxon>
        <taxon>Mycena</taxon>
    </lineage>
</organism>
<protein>
    <recommendedName>
        <fullName evidence="2">DUF6534 domain-containing protein</fullName>
    </recommendedName>
</protein>
<accession>A0AAD7C6P4</accession>
<evidence type="ECO:0000313" key="3">
    <source>
        <dbReference type="EMBL" id="KAJ7640577.1"/>
    </source>
</evidence>
<sequence>MFRITVVFPLTKAPLLLGHGFSSCPRFPDRTILWTTHYRTSSPLGPFGTLSVQLYLYFEAFPNDRPFTKCLVYGVYTLEFAQTMFFTHDVFATFGYGFADVSALANLGFDWLTIAVMGGLVALTGQSFYAYRLYLVSESRVIPVLILILSVVSIVGAFLSAAFSFDARNTTHLVTKKTSAALGVWLGGSALSDVMIALCMTYYLSKKDTGFRKTRVLISKLIRLSIETGSVTALATLSALVLFNAFPDRPYYLTPGIIIPKLYANTMFAVLNARIRILGARGTYAISSDMMSIPSHLRSPATERSPVIKHSGFPRFVSIHRECRRTRLRMILWR</sequence>
<evidence type="ECO:0000256" key="1">
    <source>
        <dbReference type="SAM" id="Phobius"/>
    </source>
</evidence>
<gene>
    <name evidence="3" type="ORF">B0H17DRAFT_1339278</name>
</gene>
<evidence type="ECO:0000259" key="2">
    <source>
        <dbReference type="Pfam" id="PF20152"/>
    </source>
</evidence>